<sequence>MDTGSRTGSMERGGASMSVSAEPVLPALFVDVPAVVPNVIVDLRYAGPNNFVGVRVDGYEAERALLTRPAAEAAARVAEGLARQGLVLKLLDCYRPTRAVAHFARWAADTNDLGTKADFYPDHDKPELFDLGYIAGRSSHSRGSTLDLTLAHASDGTELDMGTPFDLFSERSWPASLAVTDAQRDNRRLLAAAMTDAGFEPFLMEWWHFTLKGEPFPDTYFDAPIR</sequence>
<dbReference type="GO" id="GO:0160237">
    <property type="term" value="F:D-Ala-D-Ala dipeptidase activity"/>
    <property type="evidence" value="ECO:0007669"/>
    <property type="project" value="UniProtKB-EC"/>
</dbReference>
<organism evidence="11 12">
    <name type="scientific">Azorhizobium caulinodans (strain ATCC 43989 / DSM 5975 / JCM 20966 / LMG 6465 / NBRC 14845 / NCIMB 13405 / ORS 571)</name>
    <dbReference type="NCBI Taxonomy" id="438753"/>
    <lineage>
        <taxon>Bacteria</taxon>
        <taxon>Pseudomonadati</taxon>
        <taxon>Pseudomonadota</taxon>
        <taxon>Alphaproteobacteria</taxon>
        <taxon>Hyphomicrobiales</taxon>
        <taxon>Xanthobacteraceae</taxon>
        <taxon>Azorhizobium</taxon>
    </lineage>
</organism>
<reference evidence="12" key="2">
    <citation type="submission" date="2007-04" db="EMBL/GenBank/DDBJ databases">
        <title>Complete genome sequence of the nitrogen-fixing bacterium Azorhizobium caulinodans ORS571.</title>
        <authorList>
            <person name="Lee K.B."/>
            <person name="Backer P.D."/>
            <person name="Aono T."/>
            <person name="Liu C.T."/>
            <person name="Suzuki S."/>
            <person name="Suzuki T."/>
            <person name="Kaneko T."/>
            <person name="Yamada M."/>
            <person name="Tabata S."/>
            <person name="Kupfer D.M."/>
            <person name="Najar F.Z."/>
            <person name="Wiley G.B."/>
            <person name="Roe B."/>
            <person name="Binnewies T."/>
            <person name="Ussery D."/>
            <person name="Vereecke D."/>
            <person name="Gevers D."/>
            <person name="Holsters M."/>
            <person name="Oyaizu H."/>
        </authorList>
    </citation>
    <scope>NUCLEOTIDE SEQUENCE [LARGE SCALE GENOMIC DNA]</scope>
    <source>
        <strain evidence="12">ATCC 43989 / DSM 5975 / JCM 20966 / LMG 6465 / NBRC 14845 / NCIMB 13405 / ORS 571</strain>
    </source>
</reference>
<dbReference type="Pfam" id="PF01427">
    <property type="entry name" value="Peptidase_M15"/>
    <property type="match status" value="1"/>
</dbReference>
<reference evidence="11 12" key="6">
    <citation type="journal article" date="2011" name="Appl. Environ. Microbiol.">
        <title>Involvement of the azorhizobial chromosome partition gene (parA) in the onset of bacteroid differentiation during Sesbania rostrata stem nodule development.</title>
        <authorList>
            <person name="Liu CT."/>
            <person name="Lee KB."/>
            <person name="Wang YS."/>
            <person name="Peng MH."/>
            <person name="Lee KT."/>
            <person name="Suzuki S."/>
            <person name="Suzuki T."/>
            <person name="Oyaizu H."/>
        </authorList>
    </citation>
    <scope>NUCLEOTIDE SEQUENCE [LARGE SCALE GENOMIC DNA]</scope>
    <source>
        <strain evidence="12">ATCC 43989 / DSM 5975 / JCM 20966 / LMG 6465 / NBRC 14845 / NCIMB 13405 / ORS 571</strain>
    </source>
</reference>
<reference evidence="11 12" key="5">
    <citation type="journal article" date="2010" name="Appl. Environ. Microbiol.">
        <title>phrR-like gene praR of Azorhizobium caulinodans ORS571 is essential for symbiosis with Sesbania rostrata and is involved in expression of reb genes.</title>
        <authorList>
            <person name="Akiba N."/>
            <person name="Aono T."/>
            <person name="Toyazaki H."/>
            <person name="Sato S."/>
            <person name="Oyaizu H."/>
        </authorList>
    </citation>
    <scope>NUCLEOTIDE SEQUENCE [LARGE SCALE GENOMIC DNA]</scope>
    <source>
        <strain evidence="12">ATCC 43989 / DSM 5975 / JCM 20966 / LMG 6465 / NBRC 14845 / NCIMB 13405 / ORS 571</strain>
    </source>
</reference>
<gene>
    <name evidence="9" type="primary">ddpX</name>
    <name evidence="11" type="ordered locus">AZC_1150</name>
</gene>
<keyword evidence="2 9" id="KW-0645">Protease</keyword>
<reference evidence="11 12" key="4">
    <citation type="journal article" date="2009" name="Appl. Environ. Microbiol.">
        <title>Comparative genome-wide transcriptional profiling of Azorhizobium caulinodans ORS571 grown under free-living and symbiotic conditions.</title>
        <authorList>
            <person name="Tsukada S."/>
            <person name="Aono T."/>
            <person name="Akiba N."/>
            <person name="Lee KB."/>
            <person name="Liu CT."/>
            <person name="Toyazaki H."/>
            <person name="Oyaizu H."/>
        </authorList>
    </citation>
    <scope>NUCLEOTIDE SEQUENCE [LARGE SCALE GENOMIC DNA]</scope>
    <source>
        <strain evidence="12">ATCC 43989 / DSM 5975 / JCM 20966 / LMG 6465 / NBRC 14845 / NCIMB 13405 / ORS 571</strain>
    </source>
</reference>
<dbReference type="PANTHER" id="PTHR43126:SF1">
    <property type="entry name" value="D-ALANYL-D-ALANINE DIPEPTIDASE"/>
    <property type="match status" value="1"/>
</dbReference>
<keyword evidence="5 9" id="KW-0862">Zinc</keyword>
<feature type="binding site" evidence="9">
    <location>
        <position position="208"/>
    </location>
    <ligand>
        <name>Zn(2+)</name>
        <dbReference type="ChEBI" id="CHEBI:29105"/>
        <note>catalytic</note>
    </ligand>
</feature>
<reference evidence="11 12" key="1">
    <citation type="journal article" date="2007" name="Appl. Environ. Microbiol.">
        <title>Rhizobial factors required for stem nodule maturation and maintenance in Sesbania rostrata-Azorhizobium caulinodans ORS571 symbiosis.</title>
        <authorList>
            <person name="Suzuki S."/>
            <person name="Aono T."/>
            <person name="Lee KB."/>
            <person name="Suzuki T."/>
            <person name="Liu CT."/>
            <person name="Miwa H."/>
            <person name="Wakao S."/>
            <person name="Iki T."/>
            <person name="Oyaizu H."/>
        </authorList>
    </citation>
    <scope>NUCLEOTIDE SEQUENCE [LARGE SCALE GENOMIC DNA]</scope>
    <source>
        <strain evidence="12">ATCC 43989 / DSM 5975 / JCM 20966 / LMG 6465 / NBRC 14845 / NCIMB 13405 / ORS 571</strain>
    </source>
</reference>
<protein>
    <recommendedName>
        <fullName evidence="9 10">D-alanyl-D-alanine dipeptidase</fullName>
        <shortName evidence="9 10">D-Ala-D-Ala dipeptidase</shortName>
        <ecNumber evidence="9 10">3.4.13.22</ecNumber>
    </recommendedName>
</protein>
<dbReference type="KEGG" id="azc:AZC_1150"/>
<dbReference type="STRING" id="438753.AZC_1150"/>
<dbReference type="SUPFAM" id="SSF55166">
    <property type="entry name" value="Hedgehog/DD-peptidase"/>
    <property type="match status" value="1"/>
</dbReference>
<evidence type="ECO:0000256" key="4">
    <source>
        <dbReference type="ARBA" id="ARBA00022801"/>
    </source>
</evidence>
<accession>A8HRA0</accession>
<dbReference type="InterPro" id="IPR000755">
    <property type="entry name" value="A_A_dipeptidase"/>
</dbReference>
<keyword evidence="8 10" id="KW-0961">Cell wall biogenesis/degradation</keyword>
<evidence type="ECO:0000256" key="6">
    <source>
        <dbReference type="ARBA" id="ARBA00022997"/>
    </source>
</evidence>
<feature type="active site" description="Proton donor/acceptor" evidence="9">
    <location>
        <position position="205"/>
    </location>
</feature>
<dbReference type="EMBL" id="AP009384">
    <property type="protein sequence ID" value="BAF87148.1"/>
    <property type="molecule type" value="Genomic_DNA"/>
</dbReference>
<dbReference type="MEROPS" id="M15.011"/>
<feature type="binding site" evidence="9">
    <location>
        <position position="147"/>
    </location>
    <ligand>
        <name>Zn(2+)</name>
        <dbReference type="ChEBI" id="CHEBI:29105"/>
        <note>catalytic</note>
    </ligand>
</feature>
<keyword evidence="7 9" id="KW-0482">Metalloprotease</keyword>
<proteinExistence type="inferred from homology"/>
<evidence type="ECO:0000313" key="12">
    <source>
        <dbReference type="Proteomes" id="UP000000270"/>
    </source>
</evidence>
<evidence type="ECO:0000256" key="7">
    <source>
        <dbReference type="ARBA" id="ARBA00023049"/>
    </source>
</evidence>
<keyword evidence="4 9" id="KW-0378">Hydrolase</keyword>
<dbReference type="GO" id="GO:0008270">
    <property type="term" value="F:zinc ion binding"/>
    <property type="evidence" value="ECO:0007669"/>
    <property type="project" value="UniProtKB-UniRule"/>
</dbReference>
<dbReference type="Gene3D" id="3.30.1380.10">
    <property type="match status" value="1"/>
</dbReference>
<dbReference type="GO" id="GO:0071555">
    <property type="term" value="P:cell wall organization"/>
    <property type="evidence" value="ECO:0007669"/>
    <property type="project" value="UniProtKB-KW"/>
</dbReference>
<comment type="function">
    <text evidence="9 10">Catalyzes hydrolysis of the D-alanyl-D-alanine dipeptide.</text>
</comment>
<comment type="similarity">
    <text evidence="9 10">Belongs to the peptidase M15D family.</text>
</comment>
<comment type="catalytic activity">
    <reaction evidence="1 9 10">
        <text>D-alanyl-D-alanine + H2O = 2 D-alanine</text>
        <dbReference type="Rhea" id="RHEA:20661"/>
        <dbReference type="ChEBI" id="CHEBI:15377"/>
        <dbReference type="ChEBI" id="CHEBI:57416"/>
        <dbReference type="ChEBI" id="CHEBI:57822"/>
        <dbReference type="EC" id="3.4.13.22"/>
    </reaction>
</comment>
<dbReference type="HOGENOM" id="CLU_060744_0_1_5"/>
<dbReference type="HAMAP" id="MF_01924">
    <property type="entry name" value="A_A_dipeptidase"/>
    <property type="match status" value="1"/>
</dbReference>
<dbReference type="EC" id="3.4.13.22" evidence="9 10"/>
<dbReference type="GO" id="GO:0008237">
    <property type="term" value="F:metallopeptidase activity"/>
    <property type="evidence" value="ECO:0007669"/>
    <property type="project" value="UniProtKB-KW"/>
</dbReference>
<evidence type="ECO:0000256" key="8">
    <source>
        <dbReference type="ARBA" id="ARBA00023316"/>
    </source>
</evidence>
<evidence type="ECO:0000256" key="1">
    <source>
        <dbReference type="ARBA" id="ARBA00001362"/>
    </source>
</evidence>
<evidence type="ECO:0000313" key="11">
    <source>
        <dbReference type="EMBL" id="BAF87148.1"/>
    </source>
</evidence>
<keyword evidence="12" id="KW-1185">Reference proteome</keyword>
<feature type="binding site" evidence="9">
    <location>
        <position position="140"/>
    </location>
    <ligand>
        <name>Zn(2+)</name>
        <dbReference type="ChEBI" id="CHEBI:29105"/>
        <note>catalytic</note>
    </ligand>
</feature>
<reference evidence="11 12" key="3">
    <citation type="journal article" date="2008" name="BMC Genomics">
        <title>The genome of the versatile nitrogen fixer Azorhizobium caulinodans ORS571.</title>
        <authorList>
            <person name="Lee KB."/>
            <person name="Backer P.D."/>
            <person name="Aono T."/>
            <person name="Liu CT."/>
            <person name="Suzuki S."/>
            <person name="Suzuki T."/>
            <person name="Kaneko T."/>
            <person name="Yamada M."/>
            <person name="Tabata S."/>
            <person name="Kupfer D.M."/>
            <person name="Najar F.Z."/>
            <person name="Wiley G.B."/>
            <person name="Roe B."/>
            <person name="Binnewies T.T."/>
            <person name="Ussery D.W."/>
            <person name="D'Haeze W."/>
            <person name="Herder J.D."/>
            <person name="Gevers D."/>
            <person name="Vereecke D."/>
            <person name="Holsters M."/>
            <person name="Oyaizu H."/>
        </authorList>
    </citation>
    <scope>NUCLEOTIDE SEQUENCE [LARGE SCALE GENOMIC DNA]</scope>
    <source>
        <strain evidence="12">ATCC 43989 / DSM 5975 / JCM 20966 / LMG 6465 / NBRC 14845 / NCIMB 13405 / ORS 571</strain>
    </source>
</reference>
<keyword evidence="3 9" id="KW-0479">Metal-binding</keyword>
<dbReference type="eggNOG" id="COG2173">
    <property type="taxonomic scope" value="Bacteria"/>
</dbReference>
<feature type="site" description="Transition state stabilizer" evidence="9">
    <location>
        <position position="95"/>
    </location>
</feature>
<keyword evidence="6 9" id="KW-0224">Dipeptidase</keyword>
<dbReference type="AlphaFoldDB" id="A8HRA0"/>
<evidence type="ECO:0000256" key="5">
    <source>
        <dbReference type="ARBA" id="ARBA00022833"/>
    </source>
</evidence>
<evidence type="ECO:0000256" key="3">
    <source>
        <dbReference type="ARBA" id="ARBA00022723"/>
    </source>
</evidence>
<evidence type="ECO:0000256" key="10">
    <source>
        <dbReference type="PIRNR" id="PIRNR026671"/>
    </source>
</evidence>
<dbReference type="InterPro" id="IPR009045">
    <property type="entry name" value="Zn_M74/Hedgehog-like"/>
</dbReference>
<dbReference type="Proteomes" id="UP000000270">
    <property type="component" value="Chromosome"/>
</dbReference>
<dbReference type="GO" id="GO:0006508">
    <property type="term" value="P:proteolysis"/>
    <property type="evidence" value="ECO:0007669"/>
    <property type="project" value="UniProtKB-KW"/>
</dbReference>
<dbReference type="PIRSF" id="PIRSF026671">
    <property type="entry name" value="AA_dipeptidase"/>
    <property type="match status" value="1"/>
</dbReference>
<dbReference type="CDD" id="cd14817">
    <property type="entry name" value="D-Ala-D-Ala_dipeptidase_VanX"/>
    <property type="match status" value="1"/>
</dbReference>
<comment type="cofactor">
    <cofactor evidence="9">
        <name>Zn(2+)</name>
        <dbReference type="ChEBI" id="CHEBI:29105"/>
    </cofactor>
    <text evidence="9">Binds 1 zinc ion per subunit.</text>
</comment>
<evidence type="ECO:0000256" key="2">
    <source>
        <dbReference type="ARBA" id="ARBA00022670"/>
    </source>
</evidence>
<name>A8HRA0_AZOC5</name>
<dbReference type="PANTHER" id="PTHR43126">
    <property type="entry name" value="D-ALANYL-D-ALANINE DIPEPTIDASE"/>
    <property type="match status" value="1"/>
</dbReference>
<evidence type="ECO:0000256" key="9">
    <source>
        <dbReference type="HAMAP-Rule" id="MF_01924"/>
    </source>
</evidence>